<comment type="caution">
    <text evidence="3">The sequence shown here is derived from an EMBL/GenBank/DDBJ whole genome shotgun (WGS) entry which is preliminary data.</text>
</comment>
<dbReference type="OrthoDB" id="341421at2759"/>
<organism evidence="3 4">
    <name type="scientific">Folsomia candida</name>
    <name type="common">Springtail</name>
    <dbReference type="NCBI Taxonomy" id="158441"/>
    <lineage>
        <taxon>Eukaryota</taxon>
        <taxon>Metazoa</taxon>
        <taxon>Ecdysozoa</taxon>
        <taxon>Arthropoda</taxon>
        <taxon>Hexapoda</taxon>
        <taxon>Collembola</taxon>
        <taxon>Entomobryomorpha</taxon>
        <taxon>Isotomoidea</taxon>
        <taxon>Isotomidae</taxon>
        <taxon>Proisotominae</taxon>
        <taxon>Folsomia</taxon>
    </lineage>
</organism>
<feature type="compositionally biased region" description="Low complexity" evidence="1">
    <location>
        <begin position="40"/>
        <end position="52"/>
    </location>
</feature>
<dbReference type="GO" id="GO:0034587">
    <property type="term" value="P:piRNA processing"/>
    <property type="evidence" value="ECO:0007669"/>
    <property type="project" value="TreeGrafter"/>
</dbReference>
<protein>
    <submittedName>
        <fullName evidence="3">RING finger protein 17</fullName>
    </submittedName>
</protein>
<dbReference type="Pfam" id="PF00567">
    <property type="entry name" value="TUDOR"/>
    <property type="match status" value="1"/>
</dbReference>
<name>A0A226E089_FOLCA</name>
<dbReference type="InterPro" id="IPR050621">
    <property type="entry name" value="Tudor_domain_containing"/>
</dbReference>
<evidence type="ECO:0000259" key="2">
    <source>
        <dbReference type="SMART" id="SM00333"/>
    </source>
</evidence>
<dbReference type="Gene3D" id="2.30.30.140">
    <property type="match status" value="1"/>
</dbReference>
<evidence type="ECO:0000313" key="4">
    <source>
        <dbReference type="Proteomes" id="UP000198287"/>
    </source>
</evidence>
<accession>A0A226E089</accession>
<dbReference type="Proteomes" id="UP000198287">
    <property type="component" value="Unassembled WGS sequence"/>
</dbReference>
<keyword evidence="4" id="KW-1185">Reference proteome</keyword>
<evidence type="ECO:0000256" key="1">
    <source>
        <dbReference type="SAM" id="MobiDB-lite"/>
    </source>
</evidence>
<feature type="domain" description="Tudor" evidence="2">
    <location>
        <begin position="196"/>
        <end position="252"/>
    </location>
</feature>
<dbReference type="GO" id="GO:0007283">
    <property type="term" value="P:spermatogenesis"/>
    <property type="evidence" value="ECO:0007669"/>
    <property type="project" value="TreeGrafter"/>
</dbReference>
<dbReference type="SUPFAM" id="SSF63748">
    <property type="entry name" value="Tudor/PWWP/MBT"/>
    <property type="match status" value="1"/>
</dbReference>
<dbReference type="AlphaFoldDB" id="A0A226E089"/>
<evidence type="ECO:0000313" key="3">
    <source>
        <dbReference type="EMBL" id="OXA50668.1"/>
    </source>
</evidence>
<dbReference type="InterPro" id="IPR002999">
    <property type="entry name" value="Tudor"/>
</dbReference>
<reference evidence="3 4" key="1">
    <citation type="submission" date="2015-12" db="EMBL/GenBank/DDBJ databases">
        <title>The genome of Folsomia candida.</title>
        <authorList>
            <person name="Faddeeva A."/>
            <person name="Derks M.F."/>
            <person name="Anvar Y."/>
            <person name="Smit S."/>
            <person name="Van Straalen N."/>
            <person name="Roelofs D."/>
        </authorList>
    </citation>
    <scope>NUCLEOTIDE SEQUENCE [LARGE SCALE GENOMIC DNA]</scope>
    <source>
        <strain evidence="3 4">VU population</strain>
        <tissue evidence="3">Whole body</tissue>
    </source>
</reference>
<sequence length="379" mass="43859">MDFNKIADWVDKAEPSLPVDVEEVGTTSTVEEDSSAAVLSDPSRPSSSSSCSSEHREAIVLPLDVDEPTTPPATTEALMETEQMMKQAQEELERIMIHQEAEEEWTRLQFGFSKVRDRGGFVNPSDRPKTMSDLVLTGRYYAALMGYVDTPGEFYLNPCETWNTLEKLMADMQKEFADIQEVNRREKTSISIPWKGHLVPGFIGAVLFNGEFHRAKIISILPDEKFKVQLFDYGDIRSVSINDIRYLRRHLLYKLPAQAIRCKVRYRNLDADQPWKKEEGDLLRKLSNNKPHVVHFKLPFLIDGEQAWEVYLHLFDQKTDRIGQFHIERQVLFQHQRVLNQRDRNQTDSDKNVVLANFSNLLHYDVDDSQFCPKLSVYM</sequence>
<proteinExistence type="predicted"/>
<dbReference type="PANTHER" id="PTHR22948:SF29">
    <property type="entry name" value="FI02030P-RELATED"/>
    <property type="match status" value="1"/>
</dbReference>
<gene>
    <name evidence="3" type="ORF">Fcan01_14634</name>
</gene>
<dbReference type="GO" id="GO:0043186">
    <property type="term" value="C:P granule"/>
    <property type="evidence" value="ECO:0007669"/>
    <property type="project" value="TreeGrafter"/>
</dbReference>
<feature type="region of interest" description="Disordered" evidence="1">
    <location>
        <begin position="14"/>
        <end position="56"/>
    </location>
</feature>
<dbReference type="PANTHER" id="PTHR22948">
    <property type="entry name" value="TUDOR DOMAIN CONTAINING PROTEIN"/>
    <property type="match status" value="1"/>
</dbReference>
<dbReference type="GO" id="GO:0030719">
    <property type="term" value="P:P granule organization"/>
    <property type="evidence" value="ECO:0007669"/>
    <property type="project" value="TreeGrafter"/>
</dbReference>
<dbReference type="EMBL" id="LNIX01000008">
    <property type="protein sequence ID" value="OXA50668.1"/>
    <property type="molecule type" value="Genomic_DNA"/>
</dbReference>
<dbReference type="SMART" id="SM00333">
    <property type="entry name" value="TUDOR"/>
    <property type="match status" value="1"/>
</dbReference>